<feature type="region of interest" description="Disordered" evidence="11">
    <location>
        <begin position="166"/>
        <end position="269"/>
    </location>
</feature>
<evidence type="ECO:0000256" key="5">
    <source>
        <dbReference type="ARBA" id="ARBA00022454"/>
    </source>
</evidence>
<feature type="non-terminal residue" evidence="12">
    <location>
        <position position="1"/>
    </location>
</feature>
<keyword evidence="13" id="KW-1185">Reference proteome</keyword>
<dbReference type="PIRSF" id="PIRSF017126">
    <property type="entry name" value="Condensin_H"/>
    <property type="match status" value="1"/>
</dbReference>
<dbReference type="AlphaFoldDB" id="A0A4P9XW91"/>
<evidence type="ECO:0000256" key="10">
    <source>
        <dbReference type="ARBA" id="ARBA00023306"/>
    </source>
</evidence>
<dbReference type="GO" id="GO:0051301">
    <property type="term" value="P:cell division"/>
    <property type="evidence" value="ECO:0007669"/>
    <property type="project" value="UniProtKB-KW"/>
</dbReference>
<accession>A0A4P9XW91</accession>
<comment type="subcellular location">
    <subcellularLocation>
        <location evidence="1">Chromosome</location>
    </subcellularLocation>
    <subcellularLocation>
        <location evidence="2">Cytoplasm</location>
    </subcellularLocation>
</comment>
<dbReference type="PANTHER" id="PTHR13108">
    <property type="entry name" value="CONDENSIN COMPLEX SUBUNIT 2"/>
    <property type="match status" value="1"/>
</dbReference>
<dbReference type="GO" id="GO:0005737">
    <property type="term" value="C:cytoplasm"/>
    <property type="evidence" value="ECO:0007669"/>
    <property type="project" value="UniProtKB-SubCell"/>
</dbReference>
<evidence type="ECO:0000313" key="13">
    <source>
        <dbReference type="Proteomes" id="UP000271241"/>
    </source>
</evidence>
<dbReference type="OrthoDB" id="362021at2759"/>
<protein>
    <recommendedName>
        <fullName evidence="4">Condensin complex subunit 2</fullName>
    </recommendedName>
</protein>
<evidence type="ECO:0000256" key="9">
    <source>
        <dbReference type="ARBA" id="ARBA00023067"/>
    </source>
</evidence>
<dbReference type="GO" id="GO:0000796">
    <property type="term" value="C:condensin complex"/>
    <property type="evidence" value="ECO:0007669"/>
    <property type="project" value="InterPro"/>
</dbReference>
<feature type="compositionally biased region" description="Acidic residues" evidence="11">
    <location>
        <begin position="210"/>
        <end position="221"/>
    </location>
</feature>
<feature type="compositionally biased region" description="Basic and acidic residues" evidence="11">
    <location>
        <begin position="249"/>
        <end position="258"/>
    </location>
</feature>
<evidence type="ECO:0000256" key="3">
    <source>
        <dbReference type="ARBA" id="ARBA00009471"/>
    </source>
</evidence>
<feature type="non-terminal residue" evidence="12">
    <location>
        <position position="597"/>
    </location>
</feature>
<name>A0A4P9XW91_9FUNG</name>
<dbReference type="Proteomes" id="UP000271241">
    <property type="component" value="Unassembled WGS sequence"/>
</dbReference>
<gene>
    <name evidence="12" type="ORF">THASP1DRAFT_4778</name>
</gene>
<proteinExistence type="inferred from homology"/>
<evidence type="ECO:0000256" key="8">
    <source>
        <dbReference type="ARBA" id="ARBA00022776"/>
    </source>
</evidence>
<organism evidence="12 13">
    <name type="scientific">Thamnocephalis sphaerospora</name>
    <dbReference type="NCBI Taxonomy" id="78915"/>
    <lineage>
        <taxon>Eukaryota</taxon>
        <taxon>Fungi</taxon>
        <taxon>Fungi incertae sedis</taxon>
        <taxon>Zoopagomycota</taxon>
        <taxon>Zoopagomycotina</taxon>
        <taxon>Zoopagomycetes</taxon>
        <taxon>Zoopagales</taxon>
        <taxon>Sigmoideomycetaceae</taxon>
        <taxon>Thamnocephalis</taxon>
    </lineage>
</organism>
<evidence type="ECO:0000256" key="7">
    <source>
        <dbReference type="ARBA" id="ARBA00022618"/>
    </source>
</evidence>
<reference evidence="13" key="1">
    <citation type="journal article" date="2018" name="Nat. Microbiol.">
        <title>Leveraging single-cell genomics to expand the fungal tree of life.</title>
        <authorList>
            <person name="Ahrendt S.R."/>
            <person name="Quandt C.A."/>
            <person name="Ciobanu D."/>
            <person name="Clum A."/>
            <person name="Salamov A."/>
            <person name="Andreopoulos B."/>
            <person name="Cheng J.F."/>
            <person name="Woyke T."/>
            <person name="Pelin A."/>
            <person name="Henrissat B."/>
            <person name="Reynolds N.K."/>
            <person name="Benny G.L."/>
            <person name="Smith M.E."/>
            <person name="James T.Y."/>
            <person name="Grigoriev I.V."/>
        </authorList>
    </citation>
    <scope>NUCLEOTIDE SEQUENCE [LARGE SCALE GENOMIC DNA]</scope>
    <source>
        <strain evidence="13">RSA 1356</strain>
    </source>
</reference>
<evidence type="ECO:0000256" key="11">
    <source>
        <dbReference type="SAM" id="MobiDB-lite"/>
    </source>
</evidence>
<dbReference type="GO" id="GO:0003682">
    <property type="term" value="F:chromatin binding"/>
    <property type="evidence" value="ECO:0007669"/>
    <property type="project" value="TreeGrafter"/>
</dbReference>
<evidence type="ECO:0000256" key="6">
    <source>
        <dbReference type="ARBA" id="ARBA00022490"/>
    </source>
</evidence>
<keyword evidence="6" id="KW-0963">Cytoplasm</keyword>
<comment type="similarity">
    <text evidence="3">Belongs to the CND2 (condensin subunit 2) family.</text>
</comment>
<evidence type="ECO:0000256" key="2">
    <source>
        <dbReference type="ARBA" id="ARBA00004496"/>
    </source>
</evidence>
<dbReference type="STRING" id="78915.A0A4P9XW91"/>
<keyword evidence="9" id="KW-0226">DNA condensation</keyword>
<dbReference type="GO" id="GO:0007076">
    <property type="term" value="P:mitotic chromosome condensation"/>
    <property type="evidence" value="ECO:0007669"/>
    <property type="project" value="InterPro"/>
</dbReference>
<feature type="compositionally biased region" description="Acidic residues" evidence="11">
    <location>
        <begin position="166"/>
        <end position="178"/>
    </location>
</feature>
<keyword evidence="7" id="KW-0132">Cell division</keyword>
<evidence type="ECO:0000313" key="12">
    <source>
        <dbReference type="EMBL" id="RKP10577.1"/>
    </source>
</evidence>
<dbReference type="Pfam" id="PF05786">
    <property type="entry name" value="Cnd2"/>
    <property type="match status" value="3"/>
</dbReference>
<evidence type="ECO:0000256" key="1">
    <source>
        <dbReference type="ARBA" id="ARBA00004286"/>
    </source>
</evidence>
<keyword evidence="5" id="KW-0158">Chromosome</keyword>
<sequence>EELNRQYEEWMKIAADNKINASNTWNFALIDYFHNMTLLRDGDSINFQKASCTLDGCMKIYTSRVDSVATETGKLLSGLAESNGVCASLVLQRSSRSENTLVKDFNAITLKKFDLEFSVDPLFKKTSADFDEGGARGLLLNHLGTHAGLKIIFDASDVTAYNGDADEEQAVSSTEEDGSGQAAETTASGGSVEVSEDDEVKDEKDKADEEQFDAMDEDTEEAGFGGAGDLDDDVDDDRDDEDDEDGDGGEARKQRAATEGEQEGEGYGILPNFSEADFLASMANNTNQLFSYFDTALNKNWAGPQHWKLLRPAKPSAATAEKSTAATRQRKEKEVLEVNFVDGAEVDLDTLFAPATASINMPKTHDRAEEQNMLPDDLHYSARRLLSLFVKPALMVCFHARVSVASVMRLLCSLLTGGVLSGGLNDDFGEPIFNAPPGFDEVDDDDDDDDIVGGGFDDAGFEEDVDADDMPIVFEAEDTDYGDALASATRTVKPAYVSYARTAKRVDVKRLKDNIWRKLTNEAQEESAVGSPQKPRVDACAEGEQRFTEIIGGLKRVYPKETMKDISVSFCFICLLHLANEKNLKITGDASLAELKV</sequence>
<feature type="compositionally biased region" description="Acidic residues" evidence="11">
    <location>
        <begin position="229"/>
        <end position="248"/>
    </location>
</feature>
<dbReference type="InterPro" id="IPR022816">
    <property type="entry name" value="Condensin_barren_su2"/>
</dbReference>
<dbReference type="EMBL" id="KZ992446">
    <property type="protein sequence ID" value="RKP10577.1"/>
    <property type="molecule type" value="Genomic_DNA"/>
</dbReference>
<dbReference type="PANTHER" id="PTHR13108:SF9">
    <property type="entry name" value="CONDENSIN COMPLEX SUBUNIT 2"/>
    <property type="match status" value="1"/>
</dbReference>
<keyword evidence="10" id="KW-0131">Cell cycle</keyword>
<keyword evidence="8" id="KW-0498">Mitosis</keyword>
<evidence type="ECO:0000256" key="4">
    <source>
        <dbReference type="ARBA" id="ARBA00016065"/>
    </source>
</evidence>